<accession>A0ABT8A0U2</accession>
<keyword evidence="2" id="KW-1185">Reference proteome</keyword>
<organism evidence="1 2">
    <name type="scientific">Paeniroseomonas aquatica</name>
    <dbReference type="NCBI Taxonomy" id="373043"/>
    <lineage>
        <taxon>Bacteria</taxon>
        <taxon>Pseudomonadati</taxon>
        <taxon>Pseudomonadota</taxon>
        <taxon>Alphaproteobacteria</taxon>
        <taxon>Acetobacterales</taxon>
        <taxon>Acetobacteraceae</taxon>
        <taxon>Paeniroseomonas</taxon>
    </lineage>
</organism>
<sequence>RAALVALDREQLRFTAAGMVVETAQGALELARAPDSDRCPVRALEAWLRQARIDYVWSRDEVVRVNLES</sequence>
<evidence type="ECO:0000313" key="2">
    <source>
        <dbReference type="Proteomes" id="UP001529369"/>
    </source>
</evidence>
<evidence type="ECO:0000313" key="1">
    <source>
        <dbReference type="EMBL" id="MDN3563321.1"/>
    </source>
</evidence>
<protein>
    <submittedName>
        <fullName evidence="1">Uncharacterized protein</fullName>
    </submittedName>
</protein>
<dbReference type="RefSeq" id="WP_290315064.1">
    <property type="nucleotide sequence ID" value="NZ_JAUFPN010000026.1"/>
</dbReference>
<name>A0ABT8A0U2_9PROT</name>
<feature type="non-terminal residue" evidence="1">
    <location>
        <position position="1"/>
    </location>
</feature>
<proteinExistence type="predicted"/>
<dbReference type="EMBL" id="JAUFPN010000026">
    <property type="protein sequence ID" value="MDN3563321.1"/>
    <property type="molecule type" value="Genomic_DNA"/>
</dbReference>
<gene>
    <name evidence="1" type="ORF">QWZ14_02895</name>
</gene>
<dbReference type="Proteomes" id="UP001529369">
    <property type="component" value="Unassembled WGS sequence"/>
</dbReference>
<reference evidence="2" key="1">
    <citation type="journal article" date="2019" name="Int. J. Syst. Evol. Microbiol.">
        <title>The Global Catalogue of Microorganisms (GCM) 10K type strain sequencing project: providing services to taxonomists for standard genome sequencing and annotation.</title>
        <authorList>
            <consortium name="The Broad Institute Genomics Platform"/>
            <consortium name="The Broad Institute Genome Sequencing Center for Infectious Disease"/>
            <person name="Wu L."/>
            <person name="Ma J."/>
        </authorList>
    </citation>
    <scope>NUCLEOTIDE SEQUENCE [LARGE SCALE GENOMIC DNA]</scope>
    <source>
        <strain evidence="2">CECT 7131</strain>
    </source>
</reference>
<comment type="caution">
    <text evidence="1">The sequence shown here is derived from an EMBL/GenBank/DDBJ whole genome shotgun (WGS) entry which is preliminary data.</text>
</comment>